<proteinExistence type="predicted"/>
<reference evidence="5" key="1">
    <citation type="journal article" date="2019" name="Int. J. Syst. Evol. Microbiol.">
        <title>The Global Catalogue of Microorganisms (GCM) 10K type strain sequencing project: providing services to taxonomists for standard genome sequencing and annotation.</title>
        <authorList>
            <consortium name="The Broad Institute Genomics Platform"/>
            <consortium name="The Broad Institute Genome Sequencing Center for Infectious Disease"/>
            <person name="Wu L."/>
            <person name="Ma J."/>
        </authorList>
    </citation>
    <scope>NUCLEOTIDE SEQUENCE [LARGE SCALE GENOMIC DNA]</scope>
    <source>
        <strain evidence="5">NBRC 111756</strain>
    </source>
</reference>
<evidence type="ECO:0000259" key="3">
    <source>
        <dbReference type="PROSITE" id="PS50110"/>
    </source>
</evidence>
<evidence type="ECO:0000313" key="5">
    <source>
        <dbReference type="Proteomes" id="UP001596422"/>
    </source>
</evidence>
<evidence type="ECO:0000313" key="4">
    <source>
        <dbReference type="EMBL" id="MFC6672331.1"/>
    </source>
</evidence>
<protein>
    <submittedName>
        <fullName evidence="4">Response regulator</fullName>
    </submittedName>
</protein>
<accession>A0ABW2A4B8</accession>
<dbReference type="CDD" id="cd00156">
    <property type="entry name" value="REC"/>
    <property type="match status" value="1"/>
</dbReference>
<sequence length="153" mass="16875">MFAIEVPLAAGSPEPDSPDLTFRAPADSLAGVRVLVVDNDEAVLVSMKALLEQWGCQPLMARDLESALALCRQQPEPPDLVLADYHLDWGRSGLEVIEALHRRYCHELPAAMITADRSAETLRQFRERGLPVLSKPLRPGKLRALLTHLMAST</sequence>
<dbReference type="PANTHER" id="PTHR44591">
    <property type="entry name" value="STRESS RESPONSE REGULATOR PROTEIN 1"/>
    <property type="match status" value="1"/>
</dbReference>
<name>A0ABW2A4B8_9GAMM</name>
<dbReference type="RefSeq" id="WP_379910777.1">
    <property type="nucleotide sequence ID" value="NZ_JBHSWE010000001.1"/>
</dbReference>
<dbReference type="InterPro" id="IPR001789">
    <property type="entry name" value="Sig_transdc_resp-reg_receiver"/>
</dbReference>
<comment type="caution">
    <text evidence="4">The sequence shown here is derived from an EMBL/GenBank/DDBJ whole genome shotgun (WGS) entry which is preliminary data.</text>
</comment>
<dbReference type="InterPro" id="IPR011006">
    <property type="entry name" value="CheY-like_superfamily"/>
</dbReference>
<evidence type="ECO:0000256" key="1">
    <source>
        <dbReference type="ARBA" id="ARBA00022553"/>
    </source>
</evidence>
<dbReference type="InterPro" id="IPR050595">
    <property type="entry name" value="Bact_response_regulator"/>
</dbReference>
<gene>
    <name evidence="4" type="ORF">ACFQDL_21355</name>
</gene>
<dbReference type="Pfam" id="PF00072">
    <property type="entry name" value="Response_reg"/>
    <property type="match status" value="1"/>
</dbReference>
<dbReference type="PROSITE" id="PS50110">
    <property type="entry name" value="RESPONSE_REGULATORY"/>
    <property type="match status" value="1"/>
</dbReference>
<evidence type="ECO:0000256" key="2">
    <source>
        <dbReference type="PROSITE-ProRule" id="PRU00169"/>
    </source>
</evidence>
<dbReference type="Gene3D" id="3.40.50.2300">
    <property type="match status" value="1"/>
</dbReference>
<dbReference type="SMART" id="SM00448">
    <property type="entry name" value="REC"/>
    <property type="match status" value="1"/>
</dbReference>
<dbReference type="EMBL" id="JBHSWE010000001">
    <property type="protein sequence ID" value="MFC6672331.1"/>
    <property type="molecule type" value="Genomic_DNA"/>
</dbReference>
<feature type="domain" description="Response regulatory" evidence="3">
    <location>
        <begin position="33"/>
        <end position="150"/>
    </location>
</feature>
<feature type="modified residue" description="4-aspartylphosphate" evidence="2">
    <location>
        <position position="84"/>
    </location>
</feature>
<dbReference type="Proteomes" id="UP001596422">
    <property type="component" value="Unassembled WGS sequence"/>
</dbReference>
<keyword evidence="5" id="KW-1185">Reference proteome</keyword>
<dbReference type="SUPFAM" id="SSF52172">
    <property type="entry name" value="CheY-like"/>
    <property type="match status" value="1"/>
</dbReference>
<organism evidence="4 5">
    <name type="scientific">Marinobacterium aestuariivivens</name>
    <dbReference type="NCBI Taxonomy" id="1698799"/>
    <lineage>
        <taxon>Bacteria</taxon>
        <taxon>Pseudomonadati</taxon>
        <taxon>Pseudomonadota</taxon>
        <taxon>Gammaproteobacteria</taxon>
        <taxon>Oceanospirillales</taxon>
        <taxon>Oceanospirillaceae</taxon>
        <taxon>Marinobacterium</taxon>
    </lineage>
</organism>
<keyword evidence="1 2" id="KW-0597">Phosphoprotein</keyword>
<dbReference type="PANTHER" id="PTHR44591:SF3">
    <property type="entry name" value="RESPONSE REGULATORY DOMAIN-CONTAINING PROTEIN"/>
    <property type="match status" value="1"/>
</dbReference>